<feature type="region of interest" description="Disordered" evidence="1">
    <location>
        <begin position="24"/>
        <end position="52"/>
    </location>
</feature>
<protein>
    <submittedName>
        <fullName evidence="2">Uncharacterized protein</fullName>
    </submittedName>
</protein>
<organism evidence="2 3">
    <name type="scientific">Gordonia spumicola</name>
    <dbReference type="NCBI Taxonomy" id="589161"/>
    <lineage>
        <taxon>Bacteria</taxon>
        <taxon>Bacillati</taxon>
        <taxon>Actinomycetota</taxon>
        <taxon>Actinomycetes</taxon>
        <taxon>Mycobacteriales</taxon>
        <taxon>Gordoniaceae</taxon>
        <taxon>Gordonia</taxon>
    </lineage>
</organism>
<sequence>MTDTRTGTRVHPYRVSVEISSPGGQTYVSVRGPVSRRDGTRGTMSVAAHPQPHEYPDWLQDLVARRLSAVVLD</sequence>
<dbReference type="Proteomes" id="UP000444960">
    <property type="component" value="Unassembled WGS sequence"/>
</dbReference>
<reference evidence="3" key="1">
    <citation type="submission" date="2019-06" db="EMBL/GenBank/DDBJ databases">
        <title>Gordonia isolated from sludge of a wastewater treatment plant.</title>
        <authorList>
            <person name="Tamura T."/>
            <person name="Aoyama K."/>
            <person name="Kang Y."/>
            <person name="Saito S."/>
            <person name="Akiyama N."/>
            <person name="Yazawa K."/>
            <person name="Gonoi T."/>
            <person name="Mikami Y."/>
        </authorList>
    </citation>
    <scope>NUCLEOTIDE SEQUENCE [LARGE SCALE GENOMIC DNA]</scope>
    <source>
        <strain evidence="3">NBRC 107696</strain>
    </source>
</reference>
<evidence type="ECO:0000313" key="2">
    <source>
        <dbReference type="EMBL" id="GEE03164.1"/>
    </source>
</evidence>
<dbReference type="AlphaFoldDB" id="A0A7I9VCY9"/>
<comment type="caution">
    <text evidence="2">The sequence shown here is derived from an EMBL/GenBank/DDBJ whole genome shotgun (WGS) entry which is preliminary data.</text>
</comment>
<keyword evidence="3" id="KW-1185">Reference proteome</keyword>
<dbReference type="EMBL" id="BJOV01000005">
    <property type="protein sequence ID" value="GEE03164.1"/>
    <property type="molecule type" value="Genomic_DNA"/>
</dbReference>
<accession>A0A7I9VCY9</accession>
<gene>
    <name evidence="2" type="ORF">nbrc107696_36100</name>
</gene>
<name>A0A7I9VCY9_9ACTN</name>
<evidence type="ECO:0000313" key="3">
    <source>
        <dbReference type="Proteomes" id="UP000444960"/>
    </source>
</evidence>
<proteinExistence type="predicted"/>
<evidence type="ECO:0000256" key="1">
    <source>
        <dbReference type="SAM" id="MobiDB-lite"/>
    </source>
</evidence>